<dbReference type="InterPro" id="IPR050587">
    <property type="entry name" value="GNT1/Glycosyltrans_8"/>
</dbReference>
<dbReference type="Gene3D" id="3.90.550.10">
    <property type="entry name" value="Spore Coat Polysaccharide Biosynthesis Protein SpsA, Chain A"/>
    <property type="match status" value="1"/>
</dbReference>
<dbReference type="InterPro" id="IPR029044">
    <property type="entry name" value="Nucleotide-diphossugar_trans"/>
</dbReference>
<evidence type="ECO:0000256" key="1">
    <source>
        <dbReference type="SAM" id="Phobius"/>
    </source>
</evidence>
<dbReference type="AlphaFoldDB" id="A0AAN4Z9H8"/>
<protein>
    <submittedName>
        <fullName evidence="3">Uncharacterized protein</fullName>
    </submittedName>
</protein>
<feature type="signal peptide" evidence="2">
    <location>
        <begin position="1"/>
        <end position="24"/>
    </location>
</feature>
<organism evidence="3 4">
    <name type="scientific">Pristionchus mayeri</name>
    <dbReference type="NCBI Taxonomy" id="1317129"/>
    <lineage>
        <taxon>Eukaryota</taxon>
        <taxon>Metazoa</taxon>
        <taxon>Ecdysozoa</taxon>
        <taxon>Nematoda</taxon>
        <taxon>Chromadorea</taxon>
        <taxon>Rhabditida</taxon>
        <taxon>Rhabditina</taxon>
        <taxon>Diplogasteromorpha</taxon>
        <taxon>Diplogasteroidea</taxon>
        <taxon>Neodiplogasteridae</taxon>
        <taxon>Pristionchus</taxon>
    </lineage>
</organism>
<keyword evidence="1" id="KW-1133">Transmembrane helix</keyword>
<keyword evidence="1" id="KW-0812">Transmembrane</keyword>
<keyword evidence="2" id="KW-0732">Signal</keyword>
<feature type="chain" id="PRO_5042942147" evidence="2">
    <location>
        <begin position="25"/>
        <end position="421"/>
    </location>
</feature>
<dbReference type="CDD" id="cd02537">
    <property type="entry name" value="GT8_Glycogenin"/>
    <property type="match status" value="1"/>
</dbReference>
<feature type="non-terminal residue" evidence="3">
    <location>
        <position position="421"/>
    </location>
</feature>
<dbReference type="SUPFAM" id="SSF53448">
    <property type="entry name" value="Nucleotide-diphospho-sugar transferases"/>
    <property type="match status" value="1"/>
</dbReference>
<sequence>MWGSSFTACYGISLLLIGDRLVVGDNAFVSTLTSESFTLPAKVLGYVLRELHPHIPYVVVVTEEISNETVDELRRHNIDVQRTEKIDTPYLADHKATKFQYTKIRLWSMTSYSSLVHLDLDTLPLRPIDGLFKCGSFCAAIRHSDMMNTGVFVFKPSMEVYNDMVVKSSLQNYSSYDGGDQGFLNTYFPQTKRGPMFIENDTNQNPPCSFPYRPLSASFNYDIGMYYLNGGRALLSPAIIHYTMGPMKPWKWWAYPLFDINSHWLAARDGMEKSFSERRSPDIELVWTLLVAAFFSAVLYKVAHIYVCDRLLAVRGLTGRFEYLLCPVLFVSLSFLIAFHSVSEQTRPLPAWLFAAAVTELSLIFGGLLYASLRRGRRASAVAAAKFLCLSVAAACSIPTGFVLFSSFSARVAWLLVSGNQ</sequence>
<accession>A0AAN4Z9H8</accession>
<feature type="transmembrane region" description="Helical" evidence="1">
    <location>
        <begin position="285"/>
        <end position="303"/>
    </location>
</feature>
<name>A0AAN4Z9H8_9BILA</name>
<keyword evidence="4" id="KW-1185">Reference proteome</keyword>
<evidence type="ECO:0000313" key="3">
    <source>
        <dbReference type="EMBL" id="GMR32940.1"/>
    </source>
</evidence>
<proteinExistence type="predicted"/>
<evidence type="ECO:0000256" key="2">
    <source>
        <dbReference type="SAM" id="SignalP"/>
    </source>
</evidence>
<feature type="transmembrane region" description="Helical" evidence="1">
    <location>
        <begin position="323"/>
        <end position="343"/>
    </location>
</feature>
<keyword evidence="1" id="KW-0472">Membrane</keyword>
<dbReference type="Proteomes" id="UP001328107">
    <property type="component" value="Unassembled WGS sequence"/>
</dbReference>
<feature type="transmembrane region" description="Helical" evidence="1">
    <location>
        <begin position="383"/>
        <end position="405"/>
    </location>
</feature>
<dbReference type="EMBL" id="BTRK01000001">
    <property type="protein sequence ID" value="GMR32940.1"/>
    <property type="molecule type" value="Genomic_DNA"/>
</dbReference>
<comment type="caution">
    <text evidence="3">The sequence shown here is derived from an EMBL/GenBank/DDBJ whole genome shotgun (WGS) entry which is preliminary data.</text>
</comment>
<reference evidence="4" key="1">
    <citation type="submission" date="2022-10" db="EMBL/GenBank/DDBJ databases">
        <title>Genome assembly of Pristionchus species.</title>
        <authorList>
            <person name="Yoshida K."/>
            <person name="Sommer R.J."/>
        </authorList>
    </citation>
    <scope>NUCLEOTIDE SEQUENCE [LARGE SCALE GENOMIC DNA]</scope>
    <source>
        <strain evidence="4">RS5460</strain>
    </source>
</reference>
<feature type="transmembrane region" description="Helical" evidence="1">
    <location>
        <begin position="349"/>
        <end position="371"/>
    </location>
</feature>
<dbReference type="PANTHER" id="PTHR11183">
    <property type="entry name" value="GLYCOGENIN SUBFAMILY MEMBER"/>
    <property type="match status" value="1"/>
</dbReference>
<evidence type="ECO:0000313" key="4">
    <source>
        <dbReference type="Proteomes" id="UP001328107"/>
    </source>
</evidence>
<gene>
    <name evidence="3" type="ORF">PMAYCL1PPCAC_03135</name>
</gene>